<dbReference type="PATRIC" id="fig|1608994.3.peg.2721"/>
<dbReference type="Proteomes" id="UP000036325">
    <property type="component" value="Unassembled WGS sequence"/>
</dbReference>
<organism evidence="1 2">
    <name type="scientific">Pseudomonas weihenstephanensis</name>
    <dbReference type="NCBI Taxonomy" id="1608994"/>
    <lineage>
        <taxon>Bacteria</taxon>
        <taxon>Pseudomonadati</taxon>
        <taxon>Pseudomonadota</taxon>
        <taxon>Gammaproteobacteria</taxon>
        <taxon>Pseudomonadales</taxon>
        <taxon>Pseudomonadaceae</taxon>
        <taxon>Pseudomonas</taxon>
    </lineage>
</organism>
<proteinExistence type="predicted"/>
<name>A0A0J6IIH4_9PSED</name>
<evidence type="ECO:0000313" key="1">
    <source>
        <dbReference type="EMBL" id="KMN14400.1"/>
    </source>
</evidence>
<evidence type="ECO:0000313" key="2">
    <source>
        <dbReference type="Proteomes" id="UP000036325"/>
    </source>
</evidence>
<dbReference type="EMBL" id="JYLF01000003">
    <property type="protein sequence ID" value="KMN14400.1"/>
    <property type="molecule type" value="Genomic_DNA"/>
</dbReference>
<dbReference type="RefSeq" id="WP_048364216.1">
    <property type="nucleotide sequence ID" value="NZ_JYLF01000003.1"/>
</dbReference>
<protein>
    <submittedName>
        <fullName evidence="1">Uncharacterized protein</fullName>
    </submittedName>
</protein>
<sequence length="107" mass="11613">MPILYTPTYPSRHDALRQQAPQVAELIGRIAEAIKPELQRLSPEDLENVLFIHADAVAQQIPSCVTRLAVWLNLLAAPKVKALEHREVAAFVNEAASLGGLSGVVPV</sequence>
<dbReference type="OrthoDB" id="7020320at2"/>
<reference evidence="1 2" key="1">
    <citation type="submission" date="2015-02" db="EMBL/GenBank/DDBJ databases">
        <title>Pseudomonas helleri sp. nov. and Pseudomonas weihenstephanensis sp. nov., isolated from raw cows milk.</title>
        <authorList>
            <person name="von Neubeck M."/>
            <person name="Huptas C."/>
            <person name="Wenning M."/>
            <person name="Scherer S."/>
        </authorList>
    </citation>
    <scope>NUCLEOTIDE SEQUENCE [LARGE SCALE GENOMIC DNA]</scope>
    <source>
        <strain evidence="1 2">DSM 29166</strain>
    </source>
</reference>
<dbReference type="AlphaFoldDB" id="A0A0J6IIH4"/>
<comment type="caution">
    <text evidence="1">The sequence shown here is derived from an EMBL/GenBank/DDBJ whole genome shotgun (WGS) entry which is preliminary data.</text>
</comment>
<gene>
    <name evidence="1" type="ORF">TU86_10485</name>
</gene>
<accession>A0A0J6IIH4</accession>